<evidence type="ECO:0000256" key="4">
    <source>
        <dbReference type="ARBA" id="ARBA00023125"/>
    </source>
</evidence>
<dbReference type="GO" id="GO:0000976">
    <property type="term" value="F:transcription cis-regulatory region binding"/>
    <property type="evidence" value="ECO:0007669"/>
    <property type="project" value="TreeGrafter"/>
</dbReference>
<dbReference type="CDD" id="cd00156">
    <property type="entry name" value="REC"/>
    <property type="match status" value="1"/>
</dbReference>
<dbReference type="CDD" id="cd00383">
    <property type="entry name" value="trans_reg_C"/>
    <property type="match status" value="1"/>
</dbReference>
<evidence type="ECO:0000256" key="5">
    <source>
        <dbReference type="ARBA" id="ARBA00023163"/>
    </source>
</evidence>
<dbReference type="InterPro" id="IPR001789">
    <property type="entry name" value="Sig_transdc_resp-reg_receiver"/>
</dbReference>
<evidence type="ECO:0000256" key="1">
    <source>
        <dbReference type="ARBA" id="ARBA00022553"/>
    </source>
</evidence>
<evidence type="ECO:0000256" key="7">
    <source>
        <dbReference type="PROSITE-ProRule" id="PRU01091"/>
    </source>
</evidence>
<keyword evidence="1 6" id="KW-0597">Phosphoprotein</keyword>
<organism evidence="10 11">
    <name type="scientific">Luteimonas aestuarii</name>
    <dbReference type="NCBI Taxonomy" id="453837"/>
    <lineage>
        <taxon>Bacteria</taxon>
        <taxon>Pseudomonadati</taxon>
        <taxon>Pseudomonadota</taxon>
        <taxon>Gammaproteobacteria</taxon>
        <taxon>Lysobacterales</taxon>
        <taxon>Lysobacteraceae</taxon>
        <taxon>Luteimonas</taxon>
    </lineage>
</organism>
<dbReference type="OrthoDB" id="6117814at2"/>
<feature type="modified residue" description="4-aspartylphosphate" evidence="6">
    <location>
        <position position="52"/>
    </location>
</feature>
<dbReference type="PANTHER" id="PTHR48111:SF4">
    <property type="entry name" value="DNA-BINDING DUAL TRANSCRIPTIONAL REGULATOR OMPR"/>
    <property type="match status" value="1"/>
</dbReference>
<dbReference type="PROSITE" id="PS51755">
    <property type="entry name" value="OMPR_PHOB"/>
    <property type="match status" value="1"/>
</dbReference>
<dbReference type="InterPro" id="IPR039420">
    <property type="entry name" value="WalR-like"/>
</dbReference>
<feature type="DNA-binding region" description="OmpR/PhoB-type" evidence="7">
    <location>
        <begin position="140"/>
        <end position="242"/>
    </location>
</feature>
<evidence type="ECO:0000313" key="10">
    <source>
        <dbReference type="EMBL" id="TDK28774.1"/>
    </source>
</evidence>
<protein>
    <submittedName>
        <fullName evidence="10">Response regulator transcription factor</fullName>
    </submittedName>
</protein>
<dbReference type="PROSITE" id="PS50110">
    <property type="entry name" value="RESPONSE_REGULATORY"/>
    <property type="match status" value="1"/>
</dbReference>
<dbReference type="Pfam" id="PF00486">
    <property type="entry name" value="Trans_reg_C"/>
    <property type="match status" value="1"/>
</dbReference>
<dbReference type="Pfam" id="PF00072">
    <property type="entry name" value="Response_reg"/>
    <property type="match status" value="1"/>
</dbReference>
<keyword evidence="3" id="KW-0805">Transcription regulation</keyword>
<comment type="caution">
    <text evidence="10">The sequence shown here is derived from an EMBL/GenBank/DDBJ whole genome shotgun (WGS) entry which is preliminary data.</text>
</comment>
<dbReference type="GO" id="GO:0000156">
    <property type="term" value="F:phosphorelay response regulator activity"/>
    <property type="evidence" value="ECO:0007669"/>
    <property type="project" value="TreeGrafter"/>
</dbReference>
<dbReference type="InterPro" id="IPR016032">
    <property type="entry name" value="Sig_transdc_resp-reg_C-effctor"/>
</dbReference>
<dbReference type="EMBL" id="SMTF01000001">
    <property type="protein sequence ID" value="TDK28774.1"/>
    <property type="molecule type" value="Genomic_DNA"/>
</dbReference>
<evidence type="ECO:0000256" key="2">
    <source>
        <dbReference type="ARBA" id="ARBA00023012"/>
    </source>
</evidence>
<keyword evidence="5" id="KW-0804">Transcription</keyword>
<keyword evidence="4 7" id="KW-0238">DNA-binding</keyword>
<dbReference type="SMART" id="SM00448">
    <property type="entry name" value="REC"/>
    <property type="match status" value="1"/>
</dbReference>
<dbReference type="InterPro" id="IPR011006">
    <property type="entry name" value="CheY-like_superfamily"/>
</dbReference>
<accession>A0A4R5U505</accession>
<sequence length="242" mass="26510">MQVAVTEDDVVLREQLLLPGLTGYGFGVEGFGSTTALYRRMLERRFDIIVMDMHLPGEDGLAAVAHLRNIMPGLGIVMLTAESRRERQLRAMRDGVDVFLPKPTDMDVLAATLHSLGRRLQMGALSGVWRQPDVSPGKAAPTQPRPGWRLSSDGWCLLSPDGSVIALTVPERQLLRVLDATRGRPVPRDVLIAELSTGDVEYDPHRLETLVSRIRRKAVTVPAGNPPLPLLAVRGVGYVLAE</sequence>
<dbReference type="Gene3D" id="1.10.10.10">
    <property type="entry name" value="Winged helix-like DNA-binding domain superfamily/Winged helix DNA-binding domain"/>
    <property type="match status" value="1"/>
</dbReference>
<keyword evidence="2" id="KW-0902">Two-component regulatory system</keyword>
<dbReference type="Proteomes" id="UP000294796">
    <property type="component" value="Unassembled WGS sequence"/>
</dbReference>
<reference evidence="10 11" key="1">
    <citation type="submission" date="2019-03" db="EMBL/GenBank/DDBJ databases">
        <title>Luteimonas zhaokaii sp.nov., isolated from the rectal contents of Plateau pika in Yushu, Qinghai Province, China.</title>
        <authorList>
            <person name="Zhang G."/>
        </authorList>
    </citation>
    <scope>NUCLEOTIDE SEQUENCE [LARGE SCALE GENOMIC DNA]</scope>
    <source>
        <strain evidence="10 11">B9</strain>
    </source>
</reference>
<dbReference type="PANTHER" id="PTHR48111">
    <property type="entry name" value="REGULATOR OF RPOS"/>
    <property type="match status" value="1"/>
</dbReference>
<dbReference type="GO" id="GO:0005829">
    <property type="term" value="C:cytosol"/>
    <property type="evidence" value="ECO:0007669"/>
    <property type="project" value="TreeGrafter"/>
</dbReference>
<evidence type="ECO:0000313" key="11">
    <source>
        <dbReference type="Proteomes" id="UP000294796"/>
    </source>
</evidence>
<feature type="domain" description="Response regulatory" evidence="8">
    <location>
        <begin position="2"/>
        <end position="117"/>
    </location>
</feature>
<dbReference type="SMART" id="SM00862">
    <property type="entry name" value="Trans_reg_C"/>
    <property type="match status" value="1"/>
</dbReference>
<gene>
    <name evidence="10" type="ORF">E2F46_01870</name>
</gene>
<name>A0A4R5U505_9GAMM</name>
<proteinExistence type="predicted"/>
<dbReference type="InterPro" id="IPR001867">
    <property type="entry name" value="OmpR/PhoB-type_DNA-bd"/>
</dbReference>
<dbReference type="InterPro" id="IPR036388">
    <property type="entry name" value="WH-like_DNA-bd_sf"/>
</dbReference>
<dbReference type="GO" id="GO:0006355">
    <property type="term" value="P:regulation of DNA-templated transcription"/>
    <property type="evidence" value="ECO:0007669"/>
    <property type="project" value="InterPro"/>
</dbReference>
<feature type="domain" description="OmpR/PhoB-type" evidence="9">
    <location>
        <begin position="140"/>
        <end position="242"/>
    </location>
</feature>
<dbReference type="Gene3D" id="3.40.50.2300">
    <property type="match status" value="1"/>
</dbReference>
<evidence type="ECO:0000256" key="6">
    <source>
        <dbReference type="PROSITE-ProRule" id="PRU00169"/>
    </source>
</evidence>
<dbReference type="SUPFAM" id="SSF46894">
    <property type="entry name" value="C-terminal effector domain of the bipartite response regulators"/>
    <property type="match status" value="1"/>
</dbReference>
<keyword evidence="11" id="KW-1185">Reference proteome</keyword>
<dbReference type="AlphaFoldDB" id="A0A4R5U505"/>
<dbReference type="GO" id="GO:0032993">
    <property type="term" value="C:protein-DNA complex"/>
    <property type="evidence" value="ECO:0007669"/>
    <property type="project" value="TreeGrafter"/>
</dbReference>
<evidence type="ECO:0000259" key="9">
    <source>
        <dbReference type="PROSITE" id="PS51755"/>
    </source>
</evidence>
<evidence type="ECO:0000259" key="8">
    <source>
        <dbReference type="PROSITE" id="PS50110"/>
    </source>
</evidence>
<evidence type="ECO:0000256" key="3">
    <source>
        <dbReference type="ARBA" id="ARBA00023015"/>
    </source>
</evidence>
<dbReference type="SUPFAM" id="SSF52172">
    <property type="entry name" value="CheY-like"/>
    <property type="match status" value="1"/>
</dbReference>